<name>A0AAE1FAB9_PETCI</name>
<reference evidence="2" key="1">
    <citation type="submission" date="2023-10" db="EMBL/GenBank/DDBJ databases">
        <title>Genome assemblies of two species of porcelain crab, Petrolisthes cinctipes and Petrolisthes manimaculis (Anomura: Porcellanidae).</title>
        <authorList>
            <person name="Angst P."/>
        </authorList>
    </citation>
    <scope>NUCLEOTIDE SEQUENCE</scope>
    <source>
        <strain evidence="2">PB745_01</strain>
        <tissue evidence="2">Gill</tissue>
    </source>
</reference>
<keyword evidence="3" id="KW-1185">Reference proteome</keyword>
<feature type="region of interest" description="Disordered" evidence="1">
    <location>
        <begin position="114"/>
        <end position="172"/>
    </location>
</feature>
<evidence type="ECO:0000313" key="3">
    <source>
        <dbReference type="Proteomes" id="UP001286313"/>
    </source>
</evidence>
<dbReference type="EMBL" id="JAWQEG010002772">
    <property type="protein sequence ID" value="KAK3869810.1"/>
    <property type="molecule type" value="Genomic_DNA"/>
</dbReference>
<sequence>MITKPIVTSPQSHPHLLSLPPWFTPHHSHQTSPPVPSPHSTTITRHHLTVANVFDPSSAVKPHQDHISPHTTSYQQLPYRHTQGSSHQTSTLSIFAEVSGTECGVRGPTYLTGQPLHLHGQTATEGGREWKLNGREGGKGTLDDKGRKDKERRKEREKGKEKERGLMKGGME</sequence>
<dbReference type="Proteomes" id="UP001286313">
    <property type="component" value="Unassembled WGS sequence"/>
</dbReference>
<protein>
    <submittedName>
        <fullName evidence="2">Uncharacterized protein</fullName>
    </submittedName>
</protein>
<evidence type="ECO:0000313" key="2">
    <source>
        <dbReference type="EMBL" id="KAK3869810.1"/>
    </source>
</evidence>
<comment type="caution">
    <text evidence="2">The sequence shown here is derived from an EMBL/GenBank/DDBJ whole genome shotgun (WGS) entry which is preliminary data.</text>
</comment>
<accession>A0AAE1FAB9</accession>
<feature type="region of interest" description="Disordered" evidence="1">
    <location>
        <begin position="1"/>
        <end position="41"/>
    </location>
</feature>
<proteinExistence type="predicted"/>
<dbReference type="AlphaFoldDB" id="A0AAE1FAB9"/>
<feature type="compositionally biased region" description="Low complexity" evidence="1">
    <location>
        <begin position="9"/>
        <end position="25"/>
    </location>
</feature>
<gene>
    <name evidence="2" type="ORF">Pcinc_024907</name>
</gene>
<organism evidence="2 3">
    <name type="scientific">Petrolisthes cinctipes</name>
    <name type="common">Flat porcelain crab</name>
    <dbReference type="NCBI Taxonomy" id="88211"/>
    <lineage>
        <taxon>Eukaryota</taxon>
        <taxon>Metazoa</taxon>
        <taxon>Ecdysozoa</taxon>
        <taxon>Arthropoda</taxon>
        <taxon>Crustacea</taxon>
        <taxon>Multicrustacea</taxon>
        <taxon>Malacostraca</taxon>
        <taxon>Eumalacostraca</taxon>
        <taxon>Eucarida</taxon>
        <taxon>Decapoda</taxon>
        <taxon>Pleocyemata</taxon>
        <taxon>Anomura</taxon>
        <taxon>Galatheoidea</taxon>
        <taxon>Porcellanidae</taxon>
        <taxon>Petrolisthes</taxon>
    </lineage>
</organism>
<feature type="compositionally biased region" description="Basic and acidic residues" evidence="1">
    <location>
        <begin position="126"/>
        <end position="172"/>
    </location>
</feature>
<evidence type="ECO:0000256" key="1">
    <source>
        <dbReference type="SAM" id="MobiDB-lite"/>
    </source>
</evidence>